<evidence type="ECO:0000256" key="9">
    <source>
        <dbReference type="ARBA" id="ARBA00022833"/>
    </source>
</evidence>
<dbReference type="InterPro" id="IPR009286">
    <property type="entry name" value="Ins_P5_2-kin"/>
</dbReference>
<dbReference type="PANTHER" id="PTHR14456">
    <property type="entry name" value="INOSITOL POLYPHOSPHATE KINASE 1"/>
    <property type="match status" value="1"/>
</dbReference>
<evidence type="ECO:0000256" key="4">
    <source>
        <dbReference type="ARBA" id="ARBA00012023"/>
    </source>
</evidence>
<keyword evidence="5 12" id="KW-0808">Transferase</keyword>
<comment type="caution">
    <text evidence="13">The sequence shown here is derived from an EMBL/GenBank/DDBJ whole genome shotgun (WGS) entry which is preliminary data.</text>
</comment>
<keyword evidence="9" id="KW-0862">Zinc</keyword>
<dbReference type="Proteomes" id="UP000236291">
    <property type="component" value="Unassembled WGS sequence"/>
</dbReference>
<dbReference type="GO" id="GO:0005524">
    <property type="term" value="F:ATP binding"/>
    <property type="evidence" value="ECO:0007669"/>
    <property type="project" value="UniProtKB-KW"/>
</dbReference>
<evidence type="ECO:0000256" key="1">
    <source>
        <dbReference type="ARBA" id="ARBA00001774"/>
    </source>
</evidence>
<dbReference type="Gene3D" id="3.30.200.110">
    <property type="entry name" value="Inositol-pentakisphosphate 2-kinase, N-lobe"/>
    <property type="match status" value="1"/>
</dbReference>
<evidence type="ECO:0000256" key="3">
    <source>
        <dbReference type="ARBA" id="ARBA00007229"/>
    </source>
</evidence>
<gene>
    <name evidence="13" type="ORF">L195_g038827</name>
    <name evidence="14" type="ORF">L195_g044378</name>
</gene>
<comment type="similarity">
    <text evidence="3">Belongs to the IPK1 type 2 family.</text>
</comment>
<evidence type="ECO:0000313" key="15">
    <source>
        <dbReference type="Proteomes" id="UP000236291"/>
    </source>
</evidence>
<organism evidence="13 15">
    <name type="scientific">Trifolium pratense</name>
    <name type="common">Red clover</name>
    <dbReference type="NCBI Taxonomy" id="57577"/>
    <lineage>
        <taxon>Eukaryota</taxon>
        <taxon>Viridiplantae</taxon>
        <taxon>Streptophyta</taxon>
        <taxon>Embryophyta</taxon>
        <taxon>Tracheophyta</taxon>
        <taxon>Spermatophyta</taxon>
        <taxon>Magnoliopsida</taxon>
        <taxon>eudicotyledons</taxon>
        <taxon>Gunneridae</taxon>
        <taxon>Pentapetalae</taxon>
        <taxon>rosids</taxon>
        <taxon>fabids</taxon>
        <taxon>Fabales</taxon>
        <taxon>Fabaceae</taxon>
        <taxon>Papilionoideae</taxon>
        <taxon>50 kb inversion clade</taxon>
        <taxon>NPAAA clade</taxon>
        <taxon>Hologalegina</taxon>
        <taxon>IRL clade</taxon>
        <taxon>Trifolieae</taxon>
        <taxon>Trifolium</taxon>
    </lineage>
</organism>
<evidence type="ECO:0000256" key="8">
    <source>
        <dbReference type="ARBA" id="ARBA00022777"/>
    </source>
</evidence>
<comment type="domain">
    <text evidence="12">The EXKPK motif is conserved in inositol-pentakisphosphate 2-kinases of both family 1 and 2.</text>
</comment>
<evidence type="ECO:0000313" key="13">
    <source>
        <dbReference type="EMBL" id="PNX82792.1"/>
    </source>
</evidence>
<dbReference type="EMBL" id="ASHM01056098">
    <property type="protein sequence ID" value="PNX88275.1"/>
    <property type="molecule type" value="Genomic_DNA"/>
</dbReference>
<evidence type="ECO:0000256" key="12">
    <source>
        <dbReference type="RuleBase" id="RU364126"/>
    </source>
</evidence>
<dbReference type="GO" id="GO:0046872">
    <property type="term" value="F:metal ion binding"/>
    <property type="evidence" value="ECO:0007669"/>
    <property type="project" value="UniProtKB-KW"/>
</dbReference>
<keyword evidence="8 12" id="KW-0418">Kinase</keyword>
<dbReference type="InterPro" id="IPR043001">
    <property type="entry name" value="IP5_2-K_N_lobe"/>
</dbReference>
<evidence type="ECO:0000313" key="14">
    <source>
        <dbReference type="EMBL" id="PNX88275.1"/>
    </source>
</evidence>
<accession>A0A2K3LW77</accession>
<reference evidence="13 15" key="2">
    <citation type="journal article" date="2017" name="Front. Plant Sci.">
        <title>Gene Classification and Mining of Molecular Markers Useful in Red Clover (Trifolium pratense) Breeding.</title>
        <authorList>
            <person name="Istvanek J."/>
            <person name="Dluhosova J."/>
            <person name="Dluhos P."/>
            <person name="Patkova L."/>
            <person name="Nedelnik J."/>
            <person name="Repkova J."/>
        </authorList>
    </citation>
    <scope>NUCLEOTIDE SEQUENCE [LARGE SCALE GENOMIC DNA]</scope>
    <source>
        <strain evidence="15">cv. Tatra</strain>
        <tissue evidence="13">Young leaves</tissue>
    </source>
</reference>
<protein>
    <recommendedName>
        <fullName evidence="4 12">Inositol-pentakisphosphate 2-kinase</fullName>
        <ecNumber evidence="4 12">2.7.1.158</ecNumber>
    </recommendedName>
</protein>
<name>A0A2K3LW77_TRIPR</name>
<reference evidence="13 15" key="1">
    <citation type="journal article" date="2014" name="Am. J. Bot.">
        <title>Genome assembly and annotation for red clover (Trifolium pratense; Fabaceae).</title>
        <authorList>
            <person name="Istvanek J."/>
            <person name="Jaros M."/>
            <person name="Krenek A."/>
            <person name="Repkova J."/>
        </authorList>
    </citation>
    <scope>NUCLEOTIDE SEQUENCE [LARGE SCALE GENOMIC DNA]</scope>
    <source>
        <strain evidence="15">cv. Tatra</strain>
        <tissue evidence="13">Young leaves</tissue>
    </source>
</reference>
<evidence type="ECO:0000256" key="6">
    <source>
        <dbReference type="ARBA" id="ARBA00022723"/>
    </source>
</evidence>
<proteinExistence type="inferred from homology"/>
<dbReference type="EMBL" id="ASHM01042736">
    <property type="protein sequence ID" value="PNX82792.1"/>
    <property type="molecule type" value="Genomic_DNA"/>
</dbReference>
<dbReference type="STRING" id="57577.A0A2K3LW77"/>
<evidence type="ECO:0000256" key="5">
    <source>
        <dbReference type="ARBA" id="ARBA00022679"/>
    </source>
</evidence>
<dbReference type="FunFam" id="3.30.200.110:FF:000002">
    <property type="entry name" value="Inositol-pentakisphosphate 2-kinase"/>
    <property type="match status" value="1"/>
</dbReference>
<evidence type="ECO:0000256" key="7">
    <source>
        <dbReference type="ARBA" id="ARBA00022741"/>
    </source>
</evidence>
<keyword evidence="6" id="KW-0479">Metal-binding</keyword>
<evidence type="ECO:0000256" key="2">
    <source>
        <dbReference type="ARBA" id="ARBA00001947"/>
    </source>
</evidence>
<keyword evidence="7 12" id="KW-0547">Nucleotide-binding</keyword>
<dbReference type="PANTHER" id="PTHR14456:SF2">
    <property type="entry name" value="INOSITOL-PENTAKISPHOSPHATE 2-KINASE"/>
    <property type="match status" value="1"/>
</dbReference>
<comment type="function">
    <text evidence="11">Phosphorylates Ins(1,3,4,5,6)P5 at position 2 to form Ins(1,2,3,4,5,6)P6 (InsP6 or phytate). Phytate is a regulator of intracellular signaling, a highly abundant animal antinutrient, and a phosphate store in plant seeds. Also phosphorylates Ins(1,3,4,6)P4 and Ins(1,4,5,6)P4 to produce Ins(1,2,3,4,6)P5 and Ins(1,2,4,5,6)P5.</text>
</comment>
<evidence type="ECO:0000256" key="10">
    <source>
        <dbReference type="ARBA" id="ARBA00022840"/>
    </source>
</evidence>
<evidence type="ECO:0000256" key="11">
    <source>
        <dbReference type="ARBA" id="ARBA00056211"/>
    </source>
</evidence>
<dbReference type="EC" id="2.7.1.158" evidence="4 12"/>
<dbReference type="AlphaFoldDB" id="A0A2K3LW77"/>
<keyword evidence="10 12" id="KW-0067">ATP-binding</keyword>
<dbReference type="ExpressionAtlas" id="A0A2K3LW77">
    <property type="expression patterns" value="baseline"/>
</dbReference>
<dbReference type="GO" id="GO:0035299">
    <property type="term" value="F:inositol-1,3,4,5,6-pentakisphosphate 2-kinase activity"/>
    <property type="evidence" value="ECO:0007669"/>
    <property type="project" value="UniProtKB-EC"/>
</dbReference>
<dbReference type="GO" id="GO:0032958">
    <property type="term" value="P:inositol phosphate biosynthetic process"/>
    <property type="evidence" value="ECO:0007669"/>
    <property type="project" value="TreeGrafter"/>
</dbReference>
<comment type="catalytic activity">
    <reaction evidence="1 12">
        <text>1D-myo-inositol 1,3,4,5,6-pentakisphosphate + ATP = 1D-myo-inositol hexakisphosphate + ADP + H(+)</text>
        <dbReference type="Rhea" id="RHEA:20313"/>
        <dbReference type="ChEBI" id="CHEBI:15378"/>
        <dbReference type="ChEBI" id="CHEBI:30616"/>
        <dbReference type="ChEBI" id="CHEBI:57733"/>
        <dbReference type="ChEBI" id="CHEBI:58130"/>
        <dbReference type="ChEBI" id="CHEBI:456216"/>
        <dbReference type="EC" id="2.7.1.158"/>
    </reaction>
</comment>
<comment type="cofactor">
    <cofactor evidence="2">
        <name>Zn(2+)</name>
        <dbReference type="ChEBI" id="CHEBI:29105"/>
    </cofactor>
</comment>
<sequence>MEITLSDKDANDWVYRGEGAANLVLAYIGSSPAFMGKVMRIRKAPRNDSLVETTPSPSSLTAHERLLWKDVDELISSSDHELASQLFVLHVMKPLLGSKFVDAGMHVKVSTGFLESVEKNVICQRPAWRVDTAQVDMHCDYVLIMSDHSLFARGIDMSFYGLASLFLNFHARRVLNAGSLNSTFFERATEPLNAFPLLFK</sequence>
<dbReference type="GO" id="GO:0005634">
    <property type="term" value="C:nucleus"/>
    <property type="evidence" value="ECO:0007669"/>
    <property type="project" value="TreeGrafter"/>
</dbReference>
<dbReference type="Pfam" id="PF06090">
    <property type="entry name" value="Ins_P5_2-kin"/>
    <property type="match status" value="1"/>
</dbReference>